<dbReference type="InterPro" id="IPR003029">
    <property type="entry name" value="S1_domain"/>
</dbReference>
<dbReference type="PROSITE" id="PS50126">
    <property type="entry name" value="S1"/>
    <property type="match status" value="5"/>
</dbReference>
<dbReference type="InterPro" id="IPR057302">
    <property type="entry name" value="Rrp5_S1"/>
</dbReference>
<dbReference type="RefSeq" id="XP_014473219.1">
    <property type="nucleotide sequence ID" value="XM_014617733.1"/>
</dbReference>
<evidence type="ECO:0000256" key="3">
    <source>
        <dbReference type="ARBA" id="ARBA00022552"/>
    </source>
</evidence>
<dbReference type="Pfam" id="PF23459">
    <property type="entry name" value="S1_RRP5"/>
    <property type="match status" value="1"/>
</dbReference>
<dbReference type="OrthoDB" id="412781at2759"/>
<dbReference type="CTD" id="42899"/>
<dbReference type="InterPro" id="IPR048059">
    <property type="entry name" value="Rrp5_S1_rpt_hs1_sc1"/>
</dbReference>
<evidence type="ECO:0000259" key="8">
    <source>
        <dbReference type="PROSITE" id="PS50126"/>
    </source>
</evidence>
<proteinExistence type="predicted"/>
<dbReference type="Gene3D" id="1.25.40.10">
    <property type="entry name" value="Tetratricopeptide repeat domain"/>
    <property type="match status" value="1"/>
</dbReference>
<feature type="domain" description="S1 motif" evidence="8">
    <location>
        <begin position="68"/>
        <end position="155"/>
    </location>
</feature>
<feature type="compositionally biased region" description="Basic and acidic residues" evidence="7">
    <location>
        <begin position="1141"/>
        <end position="1162"/>
    </location>
</feature>
<dbReference type="Pfam" id="PF23240">
    <property type="entry name" value="HAT_PRP39_N"/>
    <property type="match status" value="1"/>
</dbReference>
<comment type="subcellular location">
    <subcellularLocation>
        <location evidence="1">Nucleus</location>
        <location evidence="1">Nucleolus</location>
    </subcellularLocation>
</comment>
<sequence length="1438" mass="161627">MMTLKSFPRGGKKVEVKKSSNVLFVQKPKSNKKHKTESKKQHNDTIAEETAFVANTAGRLSNATLCEGMILLGRISKVTEYELIVSIPGGLLGHVQVTDLSESYTIMIQNIINTEGVQTDEFKSLPDLYDTGDYVVCYVKSVNPDGKWLYSLSLEPQFINQNIDNSYLMKNTKIACSIKSMEDHGYVVDTGIANVRAFLATKHVDKEKKYFPGNQIICAIKEIKTVDQVSVIKLLAKKKKVDSVSTHDIESLDALTPGTKLSLCVTKVLTNGLQVTFGKDQVGYINQIYLDNPLSTYVDDTEVTGTLLYIMPTVKFAYFSLLTDESEKERLQVGDVIKKAKVLYRESNGIIFKLTKSRLRGFVSLRRTDVPFDKVPRDFERGSVHRCRILSYNWMEHLYVCTMEKETLQQRYFSLTDLKIGDILTVRLTKIDAKFSFVHVQVGKIYGVVAPEHVSDNGPSELNKLKVGDNVEARVLSINNEKRNVRFTLKRSLIKSELPILQDINEAQSQRKYHGTINKINKNGLLVRFYGDVKGWVPRTVLDSNISDINWNYTVGQTVRVLIDSVEKNENRMKLRIITGERKQLQPVGVKIGDLVEGTVVESSVEGIHLRIRKTDDEEVAIGFLPAGHMSPCMEIGSLLASKCTPGDTMSAYVFSTQPSVIMSCTYVTQEQYRSFDALKVGDCIPCTIRDISQDGVRVILPIEDYSTFGFVLYKNISNYELLRVNQILFVKVTTVNKREKQLGLTMALKDVWESPLEHGTKMLAAVDVLSLYLNKLSELATNVFYKNKPISSVTLGQKVYGKVEKITEHGLVLRLDNQLTGVVRKDHYVTEPKVGDKVYGTILWKNYIHELVDVSLLPRIVNGISSKQKKLPQLPETIVLRGEILMITNWLILVLVKRGGSGYLLALPVRRHLNDLAPDLRPYVVHAKIRLYVVLKGNESDIVPIGMLKSAFETPRATAKQSTSGADKKLKRKTSAQQEDAASTSAKKPKVEVDDGEADDGGAAGKRKSKNKASNIDRGKTAASKKSEASGRSGKAKAEVGREHEEEGSMKKKRIKKKVTAEEEGVKIKSIDEISASGEDSTDESSAENTLSIAERPHIPECGFNWDDTPSSTVVPVSETSSDDEEEPAEEPKKKKKKPSAAERREQERQKEREIRQREEALASNQMPNSIDQFDRLVLSSPDSSLVWLQYMAYHLQATEIDKARAVARRAIKAINFREENEQLNVWNAWLNLESKYGTSDSLNDVFQEAVKANDALKVYTHMLSVHVDAGRRAELEKLITTMTGKFKQDFGMWVDCGAAFLKIGLKEKSRHVMQRALQSLPASQHVNLMVRFANLENKLGDKERSQTLFEQILSSYPKRVDVWSSYIDCLVKTGDLEIARRVLNRAVAQTLPVRKMRTLFQKFVSFEEKHGTSEDVARVHQLAASYVEKQCSKEST</sequence>
<evidence type="ECO:0000256" key="4">
    <source>
        <dbReference type="ARBA" id="ARBA00022737"/>
    </source>
</evidence>
<reference evidence="10" key="1">
    <citation type="submission" date="2025-08" db="UniProtKB">
        <authorList>
            <consortium name="RefSeq"/>
        </authorList>
    </citation>
    <scope>IDENTIFICATION</scope>
</reference>
<feature type="region of interest" description="Disordered" evidence="7">
    <location>
        <begin position="954"/>
        <end position="1163"/>
    </location>
</feature>
<dbReference type="Proteomes" id="UP000515204">
    <property type="component" value="Unplaced"/>
</dbReference>
<dbReference type="GO" id="GO:0003723">
    <property type="term" value="F:RNA binding"/>
    <property type="evidence" value="ECO:0007669"/>
    <property type="project" value="TreeGrafter"/>
</dbReference>
<dbReference type="PANTHER" id="PTHR23270">
    <property type="entry name" value="PROGRAMMED CELL DEATH PROTEIN 11 PRE-RRNA PROCESSING PROTEIN RRP5"/>
    <property type="match status" value="1"/>
</dbReference>
<dbReference type="GeneID" id="106743668"/>
<feature type="compositionally biased region" description="Basic and acidic residues" evidence="7">
    <location>
        <begin position="1016"/>
        <end position="1030"/>
    </location>
</feature>
<dbReference type="Pfam" id="PF00575">
    <property type="entry name" value="S1"/>
    <property type="match status" value="2"/>
</dbReference>
<dbReference type="SMART" id="SM00386">
    <property type="entry name" value="HAT"/>
    <property type="match status" value="4"/>
</dbReference>
<keyword evidence="2" id="KW-0690">Ribosome biogenesis</keyword>
<dbReference type="SUPFAM" id="SSF50249">
    <property type="entry name" value="Nucleic acid-binding proteins"/>
    <property type="match status" value="6"/>
</dbReference>
<feature type="compositionally biased region" description="Basic and acidic residues" evidence="7">
    <location>
        <begin position="1037"/>
        <end position="1051"/>
    </location>
</feature>
<dbReference type="InterPro" id="IPR011990">
    <property type="entry name" value="TPR-like_helical_dom_sf"/>
</dbReference>
<protein>
    <recommendedName>
        <fullName evidence="6">rRNA biogenesis protein RRP5</fullName>
    </recommendedName>
</protein>
<feature type="compositionally biased region" description="Basic and acidic residues" evidence="7">
    <location>
        <begin position="1060"/>
        <end position="1073"/>
    </location>
</feature>
<evidence type="ECO:0000256" key="6">
    <source>
        <dbReference type="ARBA" id="ARBA00073619"/>
    </source>
</evidence>
<dbReference type="SMART" id="SM00316">
    <property type="entry name" value="S1"/>
    <property type="match status" value="8"/>
</dbReference>
<keyword evidence="5" id="KW-0539">Nucleus</keyword>
<dbReference type="CDD" id="cd05693">
    <property type="entry name" value="S1_Rrp5_repeat_hs1_sc1"/>
    <property type="match status" value="1"/>
</dbReference>
<feature type="domain" description="S1 motif" evidence="8">
    <location>
        <begin position="421"/>
        <end position="490"/>
    </location>
</feature>
<evidence type="ECO:0000256" key="7">
    <source>
        <dbReference type="SAM" id="MobiDB-lite"/>
    </source>
</evidence>
<dbReference type="GO" id="GO:0006364">
    <property type="term" value="P:rRNA processing"/>
    <property type="evidence" value="ECO:0007669"/>
    <property type="project" value="UniProtKB-KW"/>
</dbReference>
<accession>A0A6P3X5P3</accession>
<evidence type="ECO:0000313" key="9">
    <source>
        <dbReference type="Proteomes" id="UP000515204"/>
    </source>
</evidence>
<evidence type="ECO:0000256" key="1">
    <source>
        <dbReference type="ARBA" id="ARBA00004604"/>
    </source>
</evidence>
<feature type="domain" description="S1 motif" evidence="8">
    <location>
        <begin position="682"/>
        <end position="748"/>
    </location>
</feature>
<dbReference type="InterPro" id="IPR003107">
    <property type="entry name" value="HAT"/>
</dbReference>
<dbReference type="Gene3D" id="2.40.50.140">
    <property type="entry name" value="Nucleic acid-binding proteins"/>
    <property type="match status" value="4"/>
</dbReference>
<organism evidence="9 10">
    <name type="scientific">Dinoponera quadriceps</name>
    <name type="common">South American ant</name>
    <dbReference type="NCBI Taxonomy" id="609295"/>
    <lineage>
        <taxon>Eukaryota</taxon>
        <taxon>Metazoa</taxon>
        <taxon>Ecdysozoa</taxon>
        <taxon>Arthropoda</taxon>
        <taxon>Hexapoda</taxon>
        <taxon>Insecta</taxon>
        <taxon>Pterygota</taxon>
        <taxon>Neoptera</taxon>
        <taxon>Endopterygota</taxon>
        <taxon>Hymenoptera</taxon>
        <taxon>Apocrita</taxon>
        <taxon>Aculeata</taxon>
        <taxon>Formicoidea</taxon>
        <taxon>Formicidae</taxon>
        <taxon>Ponerinae</taxon>
        <taxon>Ponerini</taxon>
        <taxon>Dinoponera</taxon>
    </lineage>
</organism>
<dbReference type="KEGG" id="dqu:106743668"/>
<evidence type="ECO:0000256" key="5">
    <source>
        <dbReference type="ARBA" id="ARBA00023242"/>
    </source>
</evidence>
<gene>
    <name evidence="10" type="primary">LOC106743668</name>
</gene>
<keyword evidence="9" id="KW-1185">Reference proteome</keyword>
<keyword evidence="3" id="KW-0698">rRNA processing</keyword>
<feature type="domain" description="S1 motif" evidence="8">
    <location>
        <begin position="510"/>
        <end position="578"/>
    </location>
</feature>
<name>A0A6P3X5P3_DINQU</name>
<dbReference type="SUPFAM" id="SSF48452">
    <property type="entry name" value="TPR-like"/>
    <property type="match status" value="2"/>
</dbReference>
<dbReference type="GO" id="GO:0032040">
    <property type="term" value="C:small-subunit processome"/>
    <property type="evidence" value="ECO:0007669"/>
    <property type="project" value="TreeGrafter"/>
</dbReference>
<evidence type="ECO:0000256" key="2">
    <source>
        <dbReference type="ARBA" id="ARBA00022517"/>
    </source>
</evidence>
<feature type="compositionally biased region" description="Polar residues" evidence="7">
    <location>
        <begin position="976"/>
        <end position="987"/>
    </location>
</feature>
<keyword evidence="4" id="KW-0677">Repeat</keyword>
<feature type="domain" description="S1 motif" evidence="8">
    <location>
        <begin position="797"/>
        <end position="858"/>
    </location>
</feature>
<dbReference type="PANTHER" id="PTHR23270:SF10">
    <property type="entry name" value="PROTEIN RRP5 HOMOLOG"/>
    <property type="match status" value="1"/>
</dbReference>
<evidence type="ECO:0000313" key="10">
    <source>
        <dbReference type="RefSeq" id="XP_014473219.1"/>
    </source>
</evidence>
<dbReference type="FunFam" id="2.40.50.140:FF:000196">
    <property type="entry name" value="rRNA biogenesis protein RRP5"/>
    <property type="match status" value="1"/>
</dbReference>
<dbReference type="InterPro" id="IPR045209">
    <property type="entry name" value="Rrp5"/>
</dbReference>
<dbReference type="InterPro" id="IPR012340">
    <property type="entry name" value="NA-bd_OB-fold"/>
</dbReference>
<feature type="compositionally biased region" description="Low complexity" evidence="7">
    <location>
        <begin position="1109"/>
        <end position="1121"/>
    </location>
</feature>